<dbReference type="GeneID" id="25271007"/>
<evidence type="ECO:0000313" key="2">
    <source>
        <dbReference type="EMBL" id="CDI82607.1"/>
    </source>
</evidence>
<dbReference type="RefSeq" id="XP_013248049.1">
    <property type="nucleotide sequence ID" value="XM_013392595.1"/>
</dbReference>
<name>U6GST1_EIMAC</name>
<proteinExistence type="predicted"/>
<dbReference type="Proteomes" id="UP000018050">
    <property type="component" value="Unassembled WGS sequence"/>
</dbReference>
<feature type="region of interest" description="Disordered" evidence="1">
    <location>
        <begin position="170"/>
        <end position="197"/>
    </location>
</feature>
<dbReference type="OrthoDB" id="10356520at2759"/>
<reference evidence="2" key="1">
    <citation type="submission" date="2013-10" db="EMBL/GenBank/DDBJ databases">
        <title>Genomic analysis of the causative agents of coccidiosis in chickens.</title>
        <authorList>
            <person name="Reid A.J."/>
            <person name="Blake D."/>
            <person name="Billington K."/>
            <person name="Browne H."/>
            <person name="Dunn M."/>
            <person name="Hung S."/>
            <person name="Kawahara F."/>
            <person name="Miranda-Saavedra D."/>
            <person name="Mourier T."/>
            <person name="Nagra H."/>
            <person name="Otto T.D."/>
            <person name="Rawlings N."/>
            <person name="Sanchez A."/>
            <person name="Sanders M."/>
            <person name="Subramaniam C."/>
            <person name="Tay Y."/>
            <person name="Dear P."/>
            <person name="Doerig C."/>
            <person name="Gruber A."/>
            <person name="Parkinson J."/>
            <person name="Shirley M."/>
            <person name="Wan K.L."/>
            <person name="Berriman M."/>
            <person name="Tomley F."/>
            <person name="Pain A."/>
        </authorList>
    </citation>
    <scope>NUCLEOTIDE SEQUENCE</scope>
    <source>
        <strain evidence="2">Houghton</strain>
    </source>
</reference>
<evidence type="ECO:0000256" key="1">
    <source>
        <dbReference type="SAM" id="MobiDB-lite"/>
    </source>
</evidence>
<feature type="compositionally biased region" description="Basic and acidic residues" evidence="1">
    <location>
        <begin position="181"/>
        <end position="192"/>
    </location>
</feature>
<dbReference type="AlphaFoldDB" id="U6GST1"/>
<feature type="compositionally biased region" description="Polar residues" evidence="1">
    <location>
        <begin position="170"/>
        <end position="180"/>
    </location>
</feature>
<dbReference type="EMBL" id="HG672583">
    <property type="protein sequence ID" value="CDI82607.1"/>
    <property type="molecule type" value="Genomic_DNA"/>
</dbReference>
<keyword evidence="3" id="KW-1185">Reference proteome</keyword>
<organism evidence="2 3">
    <name type="scientific">Eimeria acervulina</name>
    <name type="common">Coccidian parasite</name>
    <dbReference type="NCBI Taxonomy" id="5801"/>
    <lineage>
        <taxon>Eukaryota</taxon>
        <taxon>Sar</taxon>
        <taxon>Alveolata</taxon>
        <taxon>Apicomplexa</taxon>
        <taxon>Conoidasida</taxon>
        <taxon>Coccidia</taxon>
        <taxon>Eucoccidiorida</taxon>
        <taxon>Eimeriorina</taxon>
        <taxon>Eimeriidae</taxon>
        <taxon>Eimeria</taxon>
    </lineage>
</organism>
<evidence type="ECO:0000313" key="3">
    <source>
        <dbReference type="Proteomes" id="UP000018050"/>
    </source>
</evidence>
<dbReference type="VEuPathDB" id="ToxoDB:EAH_00029370"/>
<gene>
    <name evidence="2" type="ORF">EAH_00029370</name>
</gene>
<protein>
    <submittedName>
        <fullName evidence="2">Uncharacterized protein</fullName>
    </submittedName>
</protein>
<accession>U6GST1</accession>
<sequence>MQICGTLWRHLPLQHCAIAARQCVYNPTARLAVNRASKLFQIFPHYRPRCNPFEFVCMTCYYRFLDTLRPQLHTMSQDLAFVEQQLIRAMAEPQMDQSLSHTLGRLRELRGVVASILARHTAVAEANGVWLQQSDMLNSSEREFAQWFWSRDFPLHNAKLMPPAASTLVNHPVGNTSSASRDMEGSEPRPVEESMSASGQVRSSFWFQIHRQNARLVRANDDEPNELLISL</sequence>
<reference evidence="2" key="2">
    <citation type="submission" date="2013-10" db="EMBL/GenBank/DDBJ databases">
        <authorList>
            <person name="Aslett M."/>
        </authorList>
    </citation>
    <scope>NUCLEOTIDE SEQUENCE</scope>
    <source>
        <strain evidence="2">Houghton</strain>
    </source>
</reference>